<feature type="compositionally biased region" description="Polar residues" evidence="1">
    <location>
        <begin position="556"/>
        <end position="591"/>
    </location>
</feature>
<feature type="compositionally biased region" description="Polar residues" evidence="1">
    <location>
        <begin position="380"/>
        <end position="396"/>
    </location>
</feature>
<feature type="compositionally biased region" description="Polar residues" evidence="1">
    <location>
        <begin position="764"/>
        <end position="773"/>
    </location>
</feature>
<dbReference type="Proteomes" id="UP001316803">
    <property type="component" value="Unassembled WGS sequence"/>
</dbReference>
<feature type="compositionally biased region" description="Basic and acidic residues" evidence="1">
    <location>
        <begin position="906"/>
        <end position="929"/>
    </location>
</feature>
<feature type="region of interest" description="Disordered" evidence="1">
    <location>
        <begin position="847"/>
        <end position="944"/>
    </location>
</feature>
<comment type="caution">
    <text evidence="2">The sequence shown here is derived from an EMBL/GenBank/DDBJ whole genome shotgun (WGS) entry which is preliminary data.</text>
</comment>
<feature type="compositionally biased region" description="Basic residues" evidence="1">
    <location>
        <begin position="129"/>
        <end position="139"/>
    </location>
</feature>
<organism evidence="2 3">
    <name type="scientific">Knufia fluminis</name>
    <dbReference type="NCBI Taxonomy" id="191047"/>
    <lineage>
        <taxon>Eukaryota</taxon>
        <taxon>Fungi</taxon>
        <taxon>Dikarya</taxon>
        <taxon>Ascomycota</taxon>
        <taxon>Pezizomycotina</taxon>
        <taxon>Eurotiomycetes</taxon>
        <taxon>Chaetothyriomycetidae</taxon>
        <taxon>Chaetothyriales</taxon>
        <taxon>Trichomeriaceae</taxon>
        <taxon>Knufia</taxon>
    </lineage>
</organism>
<feature type="region of interest" description="Disordered" evidence="1">
    <location>
        <begin position="542"/>
        <end position="792"/>
    </location>
</feature>
<evidence type="ECO:0000313" key="3">
    <source>
        <dbReference type="Proteomes" id="UP001316803"/>
    </source>
</evidence>
<feature type="region of interest" description="Disordered" evidence="1">
    <location>
        <begin position="112"/>
        <end position="140"/>
    </location>
</feature>
<feature type="compositionally biased region" description="Polar residues" evidence="1">
    <location>
        <begin position="641"/>
        <end position="658"/>
    </location>
</feature>
<evidence type="ECO:0000313" key="2">
    <source>
        <dbReference type="EMBL" id="KAK5953635.1"/>
    </source>
</evidence>
<name>A0AAN8EGL4_9EURO</name>
<reference evidence="2 3" key="1">
    <citation type="submission" date="2022-12" db="EMBL/GenBank/DDBJ databases">
        <title>Genomic features and morphological characterization of a novel Knufia sp. strain isolated from spacecraft assembly facility.</title>
        <authorList>
            <person name="Teixeira M."/>
            <person name="Chander A.M."/>
            <person name="Stajich J.E."/>
            <person name="Venkateswaran K."/>
        </authorList>
    </citation>
    <scope>NUCLEOTIDE SEQUENCE [LARGE SCALE GENOMIC DNA]</scope>
    <source>
        <strain evidence="2 3">FJI-L2-BK-P2</strain>
    </source>
</reference>
<protein>
    <submittedName>
        <fullName evidence="2">Uncharacterized protein</fullName>
    </submittedName>
</protein>
<dbReference type="EMBL" id="JAKLMC020000011">
    <property type="protein sequence ID" value="KAK5953635.1"/>
    <property type="molecule type" value="Genomic_DNA"/>
</dbReference>
<evidence type="ECO:0000256" key="1">
    <source>
        <dbReference type="SAM" id="MobiDB-lite"/>
    </source>
</evidence>
<feature type="region of interest" description="Disordered" evidence="1">
    <location>
        <begin position="327"/>
        <end position="360"/>
    </location>
</feature>
<dbReference type="AlphaFoldDB" id="A0AAN8EGL4"/>
<sequence>MWPLWLILAVALGGISVLGSAALLTVYIERKRRRKLVAQGAFDRNVSQYHRPHLSIKDVDYAALPRPTRSLRQSIVSPRRDSRFYSTMPSEDEIRTFPDCSAESVAEASYVHTSTGADRSHQWLSPSKSGKKDKRKKKAPVFSISAPMARSPLSAVIEVTESERAGSPEPVELPAHTTPKVTPEKPTAHLHNPMPSHGPQSSFDSMISNAGKNSNRVSQRISHGNTLKSRSISMGSINASPPDCPLPPVPQGMSKSHSRNASASRTKPIISTQRRDISLLNTPLSTKHDNIPGPNRPNNTQVKASNAFSDFDFGLEDGTIQIIRIEAEQSPQPTADQTRMHSPLRSAPAASTTYPSDDSFKTIDASRWNLPRGLRHLGPSTPNLSANSSESGSRPISAVSLTSYNGFHSNPHTPSVSPSKMSFGPPSRPVSISSVDIFRNSIVGPNAPVLAPESPRSRGHKRQNCVRISGLTPVDAAKKRLSSQLRRLSEAEETDFEDNKSMAVELPATSPVKSKLSAVELPVPNTVLEVPKVRQPQALSLRVKRPGVPSVRDKQSTQSPQLDTNATAYQQQPNISPQHYSESPLTASTTIEPPFRYQGSPASDPTRAPPPKQEYSPVSPSPQALTPEKKQPQLRRPLTYSPASPSMLNSPVPSSTGPRRNKTQLHGPRNIPPPSLRVRNKTSPALRQGERSGSPIRKTSSSNHSKQRSTSQDDMKRSLALLKTLTHAAQSGPGLPEVNIVKSNPADRSDRAVSKLPPSRYAEFSTSSASTQRPRQRSKTVGGRPAPSMFEPPRTRPEMAFVHRQQQQQQQQAKVTPPVASKFPHSPSSISIYEDVSVKSDSPEVTFKAAPQPISHKPTTANRTRSRTVTGAKPTQPAGDESLRRVQQNADAFTSRALAVGGNSPKMHDGDYRDRKMPSGRDEYGKVQDAHSGPRTQPPTSEDLAKVREQIGQISGRTPARHRAGSTTSNVRDGWATATATGYGAPGPRKRSHTIAANPRPVIATEMKMKEGVGLGVDFGRTGLATTFLNDMERDGIGRLR</sequence>
<feature type="region of interest" description="Disordered" evidence="1">
    <location>
        <begin position="373"/>
        <end position="396"/>
    </location>
</feature>
<keyword evidence="3" id="KW-1185">Reference proteome</keyword>
<feature type="region of interest" description="Disordered" evidence="1">
    <location>
        <begin position="160"/>
        <end position="183"/>
    </location>
</feature>
<gene>
    <name evidence="2" type="ORF">OHC33_005579</name>
</gene>
<feature type="compositionally biased region" description="Polar residues" evidence="1">
    <location>
        <begin position="697"/>
        <end position="710"/>
    </location>
</feature>
<feature type="compositionally biased region" description="Polar residues" evidence="1">
    <location>
        <begin position="857"/>
        <end position="869"/>
    </location>
</feature>
<feature type="region of interest" description="Disordered" evidence="1">
    <location>
        <begin position="955"/>
        <end position="974"/>
    </location>
</feature>
<proteinExistence type="predicted"/>
<accession>A0AAN8EGL4</accession>